<dbReference type="AlphaFoldDB" id="A0A7L1ZZ29"/>
<name>A0A7L1ZZ29_LEILU</name>
<keyword evidence="8" id="KW-0539">Nucleus</keyword>
<reference evidence="12 13" key="1">
    <citation type="submission" date="2019-09" db="EMBL/GenBank/DDBJ databases">
        <title>Bird 10,000 Genomes (B10K) Project - Family phase.</title>
        <authorList>
            <person name="Zhang G."/>
        </authorList>
    </citation>
    <scope>NUCLEOTIDE SEQUENCE [LARGE SCALE GENOMIC DNA]</scope>
    <source>
        <strain evidence="12">B10K-DU-002-43</strain>
        <tissue evidence="12">Muscle</tissue>
    </source>
</reference>
<evidence type="ECO:0000256" key="2">
    <source>
        <dbReference type="ARBA" id="ARBA00022723"/>
    </source>
</evidence>
<feature type="non-terminal residue" evidence="12">
    <location>
        <position position="701"/>
    </location>
</feature>
<evidence type="ECO:0000313" key="13">
    <source>
        <dbReference type="Proteomes" id="UP000524007"/>
    </source>
</evidence>
<feature type="region of interest" description="Disordered" evidence="10">
    <location>
        <begin position="371"/>
        <end position="390"/>
    </location>
</feature>
<dbReference type="GO" id="GO:0005634">
    <property type="term" value="C:nucleus"/>
    <property type="evidence" value="ECO:0007669"/>
    <property type="project" value="UniProtKB-SubCell"/>
</dbReference>
<dbReference type="PANTHER" id="PTHR16515:SF66">
    <property type="entry name" value="C2H2-TYPE DOMAIN-CONTAINING PROTEIN"/>
    <property type="match status" value="1"/>
</dbReference>
<keyword evidence="13" id="KW-1185">Reference proteome</keyword>
<comment type="caution">
    <text evidence="12">The sequence shown here is derived from an EMBL/GenBank/DDBJ whole genome shotgun (WGS) entry which is preliminary data.</text>
</comment>
<keyword evidence="5" id="KW-0862">Zinc</keyword>
<dbReference type="Gene3D" id="2.170.270.10">
    <property type="entry name" value="SET domain"/>
    <property type="match status" value="1"/>
</dbReference>
<evidence type="ECO:0000256" key="7">
    <source>
        <dbReference type="ARBA" id="ARBA00023163"/>
    </source>
</evidence>
<dbReference type="InterPro" id="IPR050331">
    <property type="entry name" value="Zinc_finger"/>
</dbReference>
<dbReference type="Pfam" id="PF00096">
    <property type="entry name" value="zf-C2H2"/>
    <property type="match status" value="1"/>
</dbReference>
<evidence type="ECO:0000256" key="5">
    <source>
        <dbReference type="ARBA" id="ARBA00022833"/>
    </source>
</evidence>
<feature type="region of interest" description="Disordered" evidence="10">
    <location>
        <begin position="427"/>
        <end position="478"/>
    </location>
</feature>
<gene>
    <name evidence="12" type="primary">Prdm16_0</name>
    <name evidence="12" type="ORF">LEILUT_R11276</name>
</gene>
<dbReference type="SUPFAM" id="SSF57667">
    <property type="entry name" value="beta-beta-alpha zinc fingers"/>
    <property type="match status" value="1"/>
</dbReference>
<feature type="compositionally biased region" description="Basic and acidic residues" evidence="10">
    <location>
        <begin position="409"/>
        <end position="418"/>
    </location>
</feature>
<dbReference type="InterPro" id="IPR001214">
    <property type="entry name" value="SET_dom"/>
</dbReference>
<dbReference type="Proteomes" id="UP000524007">
    <property type="component" value="Unassembled WGS sequence"/>
</dbReference>
<dbReference type="EMBL" id="VXBY01002074">
    <property type="protein sequence ID" value="NXP38569.1"/>
    <property type="molecule type" value="Genomic_DNA"/>
</dbReference>
<feature type="domain" description="C2H2-type" evidence="11">
    <location>
        <begin position="225"/>
        <end position="259"/>
    </location>
</feature>
<keyword evidence="4 9" id="KW-0863">Zinc-finger</keyword>
<dbReference type="InterPro" id="IPR036236">
    <property type="entry name" value="Znf_C2H2_sf"/>
</dbReference>
<dbReference type="Pfam" id="PF21549">
    <property type="entry name" value="PRDM2_PR"/>
    <property type="match status" value="1"/>
</dbReference>
<evidence type="ECO:0000256" key="9">
    <source>
        <dbReference type="PROSITE-ProRule" id="PRU00042"/>
    </source>
</evidence>
<dbReference type="InterPro" id="IPR046341">
    <property type="entry name" value="SET_dom_sf"/>
</dbReference>
<evidence type="ECO:0000256" key="4">
    <source>
        <dbReference type="ARBA" id="ARBA00022771"/>
    </source>
</evidence>
<keyword evidence="7" id="KW-0804">Transcription</keyword>
<dbReference type="SMART" id="SM00355">
    <property type="entry name" value="ZnF_C2H2"/>
    <property type="match status" value="3"/>
</dbReference>
<dbReference type="PROSITE" id="PS50157">
    <property type="entry name" value="ZINC_FINGER_C2H2_2"/>
    <property type="match status" value="3"/>
</dbReference>
<feature type="compositionally biased region" description="Low complexity" evidence="10">
    <location>
        <begin position="443"/>
        <end position="458"/>
    </location>
</feature>
<evidence type="ECO:0000256" key="3">
    <source>
        <dbReference type="ARBA" id="ARBA00022737"/>
    </source>
</evidence>
<feature type="non-terminal residue" evidence="12">
    <location>
        <position position="1"/>
    </location>
</feature>
<evidence type="ECO:0000256" key="6">
    <source>
        <dbReference type="ARBA" id="ARBA00023015"/>
    </source>
</evidence>
<dbReference type="Gene3D" id="3.30.160.60">
    <property type="entry name" value="Classic Zinc Finger"/>
    <property type="match status" value="1"/>
</dbReference>
<sequence length="701" mass="77731">QIPDALGTDKFCADGGQGGAGNWLKYIRVSCSCDEQNLAVCHINEQVYYKVIKEIEPGEELLVCLKEGGYSLGNMAPSMEEEPSFRCEDCDELFQSKLDLRRHKKYGCSAVGALYDGLGDQIKQEGLGDGQVYECKDCERMFPNKYRGGRSRISVGEVQDSQPKRNWIPGLREMQDSQHERCRISELRGAGFLSERCRIPSIRGAGFLSERCRISELREAGFLSERCRIPNMRGEVCHKSYTQFSNLCRHKRMHADCRTQIKCKDCGQMFSTTSSLNKHRRFCEGKNHYNPAGIFAPGLPLTPTSMMDKSKPSPNLNHASLGFNEYFPSRPHPGGIPFSPAPPAFPALTPGFPGIFPPSLYPRPPLLPPTQLLKSPLNHTPDAKLPSPLGNPALPLISAVSNSNQAPSGEEKCESSLENSYLEKLKARNSDMSDGSDFEDVNTTTGTDLDTTTGTGSDLDSDAESDRDKTKDKSKQIETKPDFISSSVSASSTNTTSEIPLFYSQHSFFPPPEEHLLPTTGAANDSIKAIASIAEKYFGPGFMGMQEKKMGSLPYHSMFPFQFLPNFPHSLYPFTERTLNHNLLVKAEPKSPRDLHKVGSTSSESPFDLTTKPKEIKPILPPPKVLPAPSSGEEQPLDLSIGNRIRASQNGGREPRKNHIYGERKLMASEVLPKISQSQLPQQPSLHYAKPSPFFMDPIYR</sequence>
<evidence type="ECO:0000256" key="10">
    <source>
        <dbReference type="SAM" id="MobiDB-lite"/>
    </source>
</evidence>
<feature type="compositionally biased region" description="Low complexity" evidence="10">
    <location>
        <begin position="676"/>
        <end position="686"/>
    </location>
</feature>
<organism evidence="12 13">
    <name type="scientific">Leiothrix lutea</name>
    <name type="common">Red-billed leiothrix</name>
    <name type="synonym">Sylvia lutea</name>
    <dbReference type="NCBI Taxonomy" id="36275"/>
    <lineage>
        <taxon>Eukaryota</taxon>
        <taxon>Metazoa</taxon>
        <taxon>Chordata</taxon>
        <taxon>Craniata</taxon>
        <taxon>Vertebrata</taxon>
        <taxon>Euteleostomi</taxon>
        <taxon>Archelosauria</taxon>
        <taxon>Archosauria</taxon>
        <taxon>Dinosauria</taxon>
        <taxon>Saurischia</taxon>
        <taxon>Theropoda</taxon>
        <taxon>Coelurosauria</taxon>
        <taxon>Aves</taxon>
        <taxon>Neognathae</taxon>
        <taxon>Neoaves</taxon>
        <taxon>Telluraves</taxon>
        <taxon>Australaves</taxon>
        <taxon>Passeriformes</taxon>
        <taxon>Sylvioidea</taxon>
        <taxon>Leiothrichidae</taxon>
        <taxon>Leiothrix</taxon>
    </lineage>
</organism>
<evidence type="ECO:0000313" key="12">
    <source>
        <dbReference type="EMBL" id="NXP38569.1"/>
    </source>
</evidence>
<comment type="subcellular location">
    <subcellularLocation>
        <location evidence="1">Nucleus</location>
    </subcellularLocation>
</comment>
<evidence type="ECO:0000259" key="11">
    <source>
        <dbReference type="PROSITE" id="PS50157"/>
    </source>
</evidence>
<evidence type="ECO:0000256" key="8">
    <source>
        <dbReference type="ARBA" id="ARBA00023242"/>
    </source>
</evidence>
<feature type="region of interest" description="Disordered" evidence="10">
    <location>
        <begin position="676"/>
        <end position="701"/>
    </location>
</feature>
<evidence type="ECO:0000256" key="1">
    <source>
        <dbReference type="ARBA" id="ARBA00004123"/>
    </source>
</evidence>
<dbReference type="GO" id="GO:0008270">
    <property type="term" value="F:zinc ion binding"/>
    <property type="evidence" value="ECO:0007669"/>
    <property type="project" value="UniProtKB-KW"/>
</dbReference>
<accession>A0A7L1ZZ29</accession>
<feature type="compositionally biased region" description="Basic and acidic residues" evidence="10">
    <location>
        <begin position="464"/>
        <end position="478"/>
    </location>
</feature>
<feature type="region of interest" description="Disordered" evidence="10">
    <location>
        <begin position="399"/>
        <end position="418"/>
    </location>
</feature>
<keyword evidence="6" id="KW-0805">Transcription regulation</keyword>
<feature type="region of interest" description="Disordered" evidence="10">
    <location>
        <begin position="590"/>
        <end position="637"/>
    </location>
</feature>
<dbReference type="InterPro" id="IPR013087">
    <property type="entry name" value="Znf_C2H2_type"/>
</dbReference>
<keyword evidence="3" id="KW-0677">Repeat</keyword>
<feature type="domain" description="C2H2-type" evidence="11">
    <location>
        <begin position="261"/>
        <end position="288"/>
    </location>
</feature>
<keyword evidence="2" id="KW-0479">Metal-binding</keyword>
<feature type="domain" description="C2H2-type" evidence="11">
    <location>
        <begin position="85"/>
        <end position="105"/>
    </location>
</feature>
<protein>
    <submittedName>
        <fullName evidence="12">PRD16 protein</fullName>
    </submittedName>
</protein>
<dbReference type="PANTHER" id="PTHR16515">
    <property type="entry name" value="PR DOMAIN ZINC FINGER PROTEIN"/>
    <property type="match status" value="1"/>
</dbReference>
<proteinExistence type="predicted"/>
<dbReference type="GO" id="GO:0010468">
    <property type="term" value="P:regulation of gene expression"/>
    <property type="evidence" value="ECO:0007669"/>
    <property type="project" value="TreeGrafter"/>
</dbReference>